<dbReference type="PANTHER" id="PTHR46169:SF29">
    <property type="entry name" value="DNA REPLICATION-RELATED ELEMENT FACTOR, ISOFORM A"/>
    <property type="match status" value="1"/>
</dbReference>
<dbReference type="GO" id="GO:0005634">
    <property type="term" value="C:nucleus"/>
    <property type="evidence" value="ECO:0007669"/>
    <property type="project" value="TreeGrafter"/>
</dbReference>
<dbReference type="InterPro" id="IPR052717">
    <property type="entry name" value="Vacuolar_transposase_reg"/>
</dbReference>
<accession>A0A6A4V2Q4</accession>
<dbReference type="OrthoDB" id="6489574at2759"/>
<dbReference type="GO" id="GO:0006357">
    <property type="term" value="P:regulation of transcription by RNA polymerase II"/>
    <property type="evidence" value="ECO:0007669"/>
    <property type="project" value="TreeGrafter"/>
</dbReference>
<dbReference type="InterPro" id="IPR012337">
    <property type="entry name" value="RNaseH-like_sf"/>
</dbReference>
<sequence length="305" mass="34334">MDVRRDIGGVGVAAVLPSAVTVSRAAHQMATRKRSELKEHLAEEYLPGWKERGVVSAFVTDNAANMKKAFEDHTRVSCACHNLNLVVGHALGATALRDPAYAALARQIAVCKSLVSLVKRKGLNHLLEKSLKQQVDTRWNSLLTMIRSVLEALPELRSQERFAQPDVSDLVDQLSRSQLHALIDLLQPFEMASEQLSAARYSTLHLVVPAKERLMRSLSVKADDTFAIKRLKESLRRLLDEKFILDDEHFMAAALWPPHRHFRGMQTVSQAKVRQVHQSLEEEARYQLNGAPQVQEMMMNGFIET</sequence>
<dbReference type="EMBL" id="VIIS01002194">
    <property type="protein sequence ID" value="KAF0287399.1"/>
    <property type="molecule type" value="Genomic_DNA"/>
</dbReference>
<evidence type="ECO:0000313" key="1">
    <source>
        <dbReference type="EMBL" id="KAF0287399.1"/>
    </source>
</evidence>
<comment type="caution">
    <text evidence="1">The sequence shown here is derived from an EMBL/GenBank/DDBJ whole genome shotgun (WGS) entry which is preliminary data.</text>
</comment>
<reference evidence="1 2" key="1">
    <citation type="submission" date="2019-07" db="EMBL/GenBank/DDBJ databases">
        <title>Draft genome assembly of a fouling barnacle, Amphibalanus amphitrite (Darwin, 1854): The first reference genome for Thecostraca.</title>
        <authorList>
            <person name="Kim W."/>
        </authorList>
    </citation>
    <scope>NUCLEOTIDE SEQUENCE [LARGE SCALE GENOMIC DNA]</scope>
    <source>
        <strain evidence="1">SNU_AA5</strain>
        <tissue evidence="1">Soma without cirri and trophi</tissue>
    </source>
</reference>
<dbReference type="AlphaFoldDB" id="A0A6A4V2Q4"/>
<evidence type="ECO:0000313" key="2">
    <source>
        <dbReference type="Proteomes" id="UP000440578"/>
    </source>
</evidence>
<keyword evidence="2" id="KW-1185">Reference proteome</keyword>
<proteinExistence type="predicted"/>
<gene>
    <name evidence="1" type="primary">T_60</name>
    <name evidence="1" type="ORF">FJT64_014198</name>
</gene>
<dbReference type="PANTHER" id="PTHR46169">
    <property type="entry name" value="DNA REPLICATION-RELATED ELEMENT FACTOR, ISOFORM A"/>
    <property type="match status" value="1"/>
</dbReference>
<dbReference type="Proteomes" id="UP000440578">
    <property type="component" value="Unassembled WGS sequence"/>
</dbReference>
<organism evidence="1 2">
    <name type="scientific">Amphibalanus amphitrite</name>
    <name type="common">Striped barnacle</name>
    <name type="synonym">Balanus amphitrite</name>
    <dbReference type="NCBI Taxonomy" id="1232801"/>
    <lineage>
        <taxon>Eukaryota</taxon>
        <taxon>Metazoa</taxon>
        <taxon>Ecdysozoa</taxon>
        <taxon>Arthropoda</taxon>
        <taxon>Crustacea</taxon>
        <taxon>Multicrustacea</taxon>
        <taxon>Cirripedia</taxon>
        <taxon>Thoracica</taxon>
        <taxon>Thoracicalcarea</taxon>
        <taxon>Balanomorpha</taxon>
        <taxon>Balanoidea</taxon>
        <taxon>Balanidae</taxon>
        <taxon>Amphibalaninae</taxon>
        <taxon>Amphibalanus</taxon>
    </lineage>
</organism>
<dbReference type="SUPFAM" id="SSF53098">
    <property type="entry name" value="Ribonuclease H-like"/>
    <property type="match status" value="1"/>
</dbReference>
<protein>
    <submittedName>
        <fullName evidence="1">Transposable element Hobo transposase</fullName>
    </submittedName>
</protein>
<name>A0A6A4V2Q4_AMPAM</name>